<evidence type="ECO:0000256" key="2">
    <source>
        <dbReference type="ARBA" id="ARBA00022448"/>
    </source>
</evidence>
<dbReference type="PANTHER" id="PTHR42996:SF1">
    <property type="entry name" value="PHOSPHATE-BINDING PROTEIN PSTS"/>
    <property type="match status" value="1"/>
</dbReference>
<evidence type="ECO:0000256" key="1">
    <source>
        <dbReference type="ARBA" id="ARBA00008725"/>
    </source>
</evidence>
<dbReference type="EMBL" id="VDFQ02000001">
    <property type="protein sequence ID" value="KAA1425320.1"/>
    <property type="molecule type" value="Genomic_DNA"/>
</dbReference>
<keyword evidence="2 4" id="KW-0813">Transport</keyword>
<dbReference type="OrthoDB" id="9801510at2"/>
<dbReference type="AlphaFoldDB" id="A0A5Q6S4Z0"/>
<dbReference type="SUPFAM" id="SSF53850">
    <property type="entry name" value="Periplasmic binding protein-like II"/>
    <property type="match status" value="1"/>
</dbReference>
<sequence length="365" mass="36996">MNRNKLRAAAPLALAATVALGLSACGADNEAGADDNATSSSLSGTLNGAGASSQEAAVGSWQQGFQTANPDVTVNYDPAGSGAGREQFIAGGTDFAGSDAYLDDEELAKAEERCASDVIEVPTYVSPIAVIFNLPGVDALNLSPDTLGKIFAGTITTWDDAAIKADNPDADLPSSKITPVHRSDDSGTTENFTAYMAAAAPESWTEGEVETWPIKGGEGAQGTSGVVAAVQGGEGTIGYADASQAGELGVASLKVGDEFVGPSPEAAAKILEASAPLEGRGDTHIVMDIDHKTTEAGVYPAVLVSYQIACLQYDDEAKADLVKGWMTYVASSDGQQAAASGAGSAPLTSALEERISGIVEGISAK</sequence>
<dbReference type="RefSeq" id="WP_149768495.1">
    <property type="nucleotide sequence ID" value="NZ_VDFQ02000001.1"/>
</dbReference>
<feature type="domain" description="PBP" evidence="6">
    <location>
        <begin position="37"/>
        <end position="332"/>
    </location>
</feature>
<dbReference type="PANTHER" id="PTHR42996">
    <property type="entry name" value="PHOSPHATE-BINDING PROTEIN PSTS"/>
    <property type="match status" value="1"/>
</dbReference>
<dbReference type="InterPro" id="IPR050962">
    <property type="entry name" value="Phosphate-bind_PstS"/>
</dbReference>
<evidence type="ECO:0000256" key="3">
    <source>
        <dbReference type="ARBA" id="ARBA00022592"/>
    </source>
</evidence>
<dbReference type="PIRSF" id="PIRSF002756">
    <property type="entry name" value="PstS"/>
    <property type="match status" value="1"/>
</dbReference>
<dbReference type="CDD" id="cd13565">
    <property type="entry name" value="PBP2_PstS"/>
    <property type="match status" value="1"/>
</dbReference>
<dbReference type="GO" id="GO:0043190">
    <property type="term" value="C:ATP-binding cassette (ABC) transporter complex"/>
    <property type="evidence" value="ECO:0007669"/>
    <property type="project" value="InterPro"/>
</dbReference>
<dbReference type="NCBIfam" id="TIGR00975">
    <property type="entry name" value="3a0107s03"/>
    <property type="match status" value="1"/>
</dbReference>
<dbReference type="Gene3D" id="3.40.190.10">
    <property type="entry name" value="Periplasmic binding protein-like II"/>
    <property type="match status" value="2"/>
</dbReference>
<protein>
    <recommendedName>
        <fullName evidence="4">Phosphate-binding protein</fullName>
    </recommendedName>
</protein>
<organism evidence="7 8">
    <name type="scientific">Mumia zhuanghuii</name>
    <dbReference type="NCBI Taxonomy" id="2585211"/>
    <lineage>
        <taxon>Bacteria</taxon>
        <taxon>Bacillati</taxon>
        <taxon>Actinomycetota</taxon>
        <taxon>Actinomycetes</taxon>
        <taxon>Propionibacteriales</taxon>
        <taxon>Nocardioidaceae</taxon>
        <taxon>Mumia</taxon>
    </lineage>
</organism>
<name>A0A5Q6S4Z0_9ACTN</name>
<feature type="signal peptide" evidence="5">
    <location>
        <begin position="1"/>
        <end position="26"/>
    </location>
</feature>
<evidence type="ECO:0000259" key="6">
    <source>
        <dbReference type="Pfam" id="PF12849"/>
    </source>
</evidence>
<dbReference type="InterPro" id="IPR005673">
    <property type="entry name" value="ABC_phos-bd_PstS"/>
</dbReference>
<dbReference type="Proteomes" id="UP000307768">
    <property type="component" value="Unassembled WGS sequence"/>
</dbReference>
<evidence type="ECO:0000313" key="7">
    <source>
        <dbReference type="EMBL" id="KAA1425320.1"/>
    </source>
</evidence>
<feature type="chain" id="PRO_5039057720" description="Phosphate-binding protein" evidence="5">
    <location>
        <begin position="27"/>
        <end position="365"/>
    </location>
</feature>
<comment type="caution">
    <text evidence="7">The sequence shown here is derived from an EMBL/GenBank/DDBJ whole genome shotgun (WGS) entry which is preliminary data.</text>
</comment>
<dbReference type="GO" id="GO:0035435">
    <property type="term" value="P:phosphate ion transmembrane transport"/>
    <property type="evidence" value="ECO:0007669"/>
    <property type="project" value="InterPro"/>
</dbReference>
<comment type="similarity">
    <text evidence="1 4">Belongs to the PstS family.</text>
</comment>
<gene>
    <name evidence="7" type="primary">pstS</name>
    <name evidence="7" type="ORF">FE697_005550</name>
</gene>
<evidence type="ECO:0000256" key="5">
    <source>
        <dbReference type="SAM" id="SignalP"/>
    </source>
</evidence>
<evidence type="ECO:0000256" key="4">
    <source>
        <dbReference type="PIRNR" id="PIRNR002756"/>
    </source>
</evidence>
<keyword evidence="5" id="KW-0732">Signal</keyword>
<evidence type="ECO:0000313" key="8">
    <source>
        <dbReference type="Proteomes" id="UP000307768"/>
    </source>
</evidence>
<reference evidence="7 8" key="1">
    <citation type="submission" date="2019-09" db="EMBL/GenBank/DDBJ databases">
        <title>Mumia zhuanghuii sp. nov. isolated from the intestinal contents of plateau pika (Ochotona curzoniae) in the Qinghai-Tibet plateau of China.</title>
        <authorList>
            <person name="Tian Z."/>
        </authorList>
    </citation>
    <scope>NUCLEOTIDE SEQUENCE [LARGE SCALE GENOMIC DNA]</scope>
    <source>
        <strain evidence="8">350</strain>
    </source>
</reference>
<dbReference type="Pfam" id="PF12849">
    <property type="entry name" value="PBP_like_2"/>
    <property type="match status" value="1"/>
</dbReference>
<dbReference type="PROSITE" id="PS51257">
    <property type="entry name" value="PROKAR_LIPOPROTEIN"/>
    <property type="match status" value="1"/>
</dbReference>
<dbReference type="InterPro" id="IPR024370">
    <property type="entry name" value="PBP_domain"/>
</dbReference>
<accession>A0A5Q6S4Z0</accession>
<dbReference type="GO" id="GO:0042301">
    <property type="term" value="F:phosphate ion binding"/>
    <property type="evidence" value="ECO:0007669"/>
    <property type="project" value="InterPro"/>
</dbReference>
<proteinExistence type="inferred from homology"/>
<keyword evidence="3 4" id="KW-0592">Phosphate transport</keyword>